<name>A0A8B7RU46_HIPAR</name>
<protein>
    <submittedName>
        <fullName evidence="4">Protein FAM216A isoform X1</fullName>
    </submittedName>
</protein>
<dbReference type="GeneID" id="109386087"/>
<keyword evidence="3" id="KW-1185">Reference proteome</keyword>
<dbReference type="RefSeq" id="XP_019504517.1">
    <property type="nucleotide sequence ID" value="XM_019648972.1"/>
</dbReference>
<gene>
    <name evidence="4" type="primary">FAM216A</name>
</gene>
<evidence type="ECO:0000256" key="1">
    <source>
        <dbReference type="ARBA" id="ARBA00008615"/>
    </source>
</evidence>
<organism evidence="3 4">
    <name type="scientific">Hipposideros armiger</name>
    <name type="common">Great Himalayan leaf-nosed bat</name>
    <dbReference type="NCBI Taxonomy" id="186990"/>
    <lineage>
        <taxon>Eukaryota</taxon>
        <taxon>Metazoa</taxon>
        <taxon>Chordata</taxon>
        <taxon>Craniata</taxon>
        <taxon>Vertebrata</taxon>
        <taxon>Euteleostomi</taxon>
        <taxon>Mammalia</taxon>
        <taxon>Eutheria</taxon>
        <taxon>Laurasiatheria</taxon>
        <taxon>Chiroptera</taxon>
        <taxon>Yinpterochiroptera</taxon>
        <taxon>Rhinolophoidea</taxon>
        <taxon>Hipposideridae</taxon>
        <taxon>Hipposideros</taxon>
    </lineage>
</organism>
<reference evidence="4" key="1">
    <citation type="submission" date="2025-08" db="UniProtKB">
        <authorList>
            <consortium name="RefSeq"/>
        </authorList>
    </citation>
    <scope>IDENTIFICATION</scope>
    <source>
        <tissue evidence="4">Muscle</tissue>
    </source>
</reference>
<dbReference type="PANTHER" id="PTHR16476">
    <property type="entry name" value="FAMILY WITH SEQUENCE SIMILARITY 216 MEMBER A"/>
    <property type="match status" value="1"/>
</dbReference>
<evidence type="ECO:0000313" key="4">
    <source>
        <dbReference type="RefSeq" id="XP_019504517.1"/>
    </source>
</evidence>
<accession>A0A8B7RU46</accession>
<evidence type="ECO:0000313" key="3">
    <source>
        <dbReference type="Proteomes" id="UP000694851"/>
    </source>
</evidence>
<dbReference type="PANTHER" id="PTHR16476:SF1">
    <property type="entry name" value="PROTEIN FAM216A"/>
    <property type="match status" value="1"/>
</dbReference>
<proteinExistence type="inferred from homology"/>
<dbReference type="OrthoDB" id="5980156at2759"/>
<dbReference type="Pfam" id="PF15107">
    <property type="entry name" value="FAM216B"/>
    <property type="match status" value="1"/>
</dbReference>
<dbReference type="Proteomes" id="UP000694851">
    <property type="component" value="Unplaced"/>
</dbReference>
<dbReference type="AlphaFoldDB" id="A0A8B7RU46"/>
<dbReference type="InterPro" id="IPR029373">
    <property type="entry name" value="FAM216"/>
</dbReference>
<evidence type="ECO:0000256" key="2">
    <source>
        <dbReference type="SAM" id="MobiDB-lite"/>
    </source>
</evidence>
<dbReference type="KEGG" id="hai:109386087"/>
<feature type="region of interest" description="Disordered" evidence="2">
    <location>
        <begin position="1"/>
        <end position="50"/>
    </location>
</feature>
<dbReference type="CTD" id="29902"/>
<comment type="similarity">
    <text evidence="1">Belongs to the FAM216 family.</text>
</comment>
<sequence length="286" mass="32233">MPGQGLVSDWTECSSSAEPPAVARTEGGGGGSPGHSYYQNSKGTDGIKDGHKVNSHVVKLQELRKTPQIQTIHIPKSMTDASFLKIKACKPSSVFQHPDFTMGQKRYLCSIAKIYNANYLRTLMKRQYMHMVEHSSPKPGVLTHHRSRLSSHYSQKHHYPCTTWRHQLEREDSGPSQVVAAAVPEMIIQHSLWRPVRNKEGPVSYCLKGGKCTPILFESLKPGYVSKTRCKSLKIFRKPGRLFIQSVSTNDSESYMNEEKKEEDLLNKCMQSMSIEEGGEEHLMLT</sequence>